<dbReference type="AlphaFoldDB" id="A0A124SDU0"/>
<dbReference type="InterPro" id="IPR032001">
    <property type="entry name" value="SAWADEE_dom"/>
</dbReference>
<dbReference type="GO" id="GO:0003682">
    <property type="term" value="F:chromatin binding"/>
    <property type="evidence" value="ECO:0007669"/>
    <property type="project" value="InterPro"/>
</dbReference>
<dbReference type="Gene3D" id="2.30.30.140">
    <property type="match status" value="1"/>
</dbReference>
<organism evidence="2 3">
    <name type="scientific">Cynara cardunculus var. scolymus</name>
    <name type="common">Globe artichoke</name>
    <name type="synonym">Cynara scolymus</name>
    <dbReference type="NCBI Taxonomy" id="59895"/>
    <lineage>
        <taxon>Eukaryota</taxon>
        <taxon>Viridiplantae</taxon>
        <taxon>Streptophyta</taxon>
        <taxon>Embryophyta</taxon>
        <taxon>Tracheophyta</taxon>
        <taxon>Spermatophyta</taxon>
        <taxon>Magnoliopsida</taxon>
        <taxon>eudicotyledons</taxon>
        <taxon>Gunneridae</taxon>
        <taxon>Pentapetalae</taxon>
        <taxon>asterids</taxon>
        <taxon>campanulids</taxon>
        <taxon>Asterales</taxon>
        <taxon>Asteraceae</taxon>
        <taxon>Carduoideae</taxon>
        <taxon>Cardueae</taxon>
        <taxon>Carduinae</taxon>
        <taxon>Cynara</taxon>
    </lineage>
</organism>
<dbReference type="Proteomes" id="UP000243975">
    <property type="component" value="Unassembled WGS sequence"/>
</dbReference>
<dbReference type="EMBL" id="LEKV01003814">
    <property type="protein sequence ID" value="KVH97991.1"/>
    <property type="molecule type" value="Genomic_DNA"/>
</dbReference>
<dbReference type="InterPro" id="IPR039276">
    <property type="entry name" value="SHH1/2"/>
</dbReference>
<dbReference type="PANTHER" id="PTHR33827">
    <property type="entry name" value="PROTEIN SAWADEE HOMEODOMAIN HOMOLOG 2"/>
    <property type="match status" value="1"/>
</dbReference>
<proteinExistence type="predicted"/>
<sequence>MDTTEIEDVCEFTLAEALEMEHLYRKRGKESQQQKFCEELATKFRQLFSAVKSKSLVADSNAATKQHAPINTSPIALKNLVALSKAWAAAERPKKPKGAERVAELSDLIFEALSSKDCAWYDVAAFLNFRVLYCGELEVRVRFCGFSHDQDEWVNVRRGLRERSIPLVPSECHKVKVGDHLLCYRANEDHALYSDAHAIKVERQLHDKDDCTCIFVVRFEYDNAEAELECSCICRRPS</sequence>
<keyword evidence="3" id="KW-1185">Reference proteome</keyword>
<evidence type="ECO:0000313" key="2">
    <source>
        <dbReference type="EMBL" id="KVH97991.1"/>
    </source>
</evidence>
<name>A0A124SDU0_CYNCS</name>
<accession>A0A124SDU0</accession>
<gene>
    <name evidence="2" type="ORF">Ccrd_023805</name>
</gene>
<feature type="domain" description="SAWADEE" evidence="1">
    <location>
        <begin position="107"/>
        <end position="234"/>
    </location>
</feature>
<dbReference type="STRING" id="59895.A0A124SDU0"/>
<dbReference type="OMA" id="ECHRVEV"/>
<dbReference type="Gramene" id="KVH97991">
    <property type="protein sequence ID" value="KVH97991"/>
    <property type="gene ID" value="Ccrd_023805"/>
</dbReference>
<evidence type="ECO:0000313" key="3">
    <source>
        <dbReference type="Proteomes" id="UP000243975"/>
    </source>
</evidence>
<dbReference type="PANTHER" id="PTHR33827:SF2">
    <property type="entry name" value="PROTEIN SAWADEE HOMEODOMAIN HOMOLOG 1"/>
    <property type="match status" value="1"/>
</dbReference>
<reference evidence="2 3" key="1">
    <citation type="journal article" date="2016" name="Sci. Rep.">
        <title>The genome sequence of the outbreeding globe artichoke constructed de novo incorporating a phase-aware low-pass sequencing strategy of F1 progeny.</title>
        <authorList>
            <person name="Scaglione D."/>
            <person name="Reyes-Chin-Wo S."/>
            <person name="Acquadro A."/>
            <person name="Froenicke L."/>
            <person name="Portis E."/>
            <person name="Beitel C."/>
            <person name="Tirone M."/>
            <person name="Mauro R."/>
            <person name="Lo Monaco A."/>
            <person name="Mauromicale G."/>
            <person name="Faccioli P."/>
            <person name="Cattivelli L."/>
            <person name="Rieseberg L."/>
            <person name="Michelmore R."/>
            <person name="Lanteri S."/>
        </authorList>
    </citation>
    <scope>NUCLEOTIDE SEQUENCE [LARGE SCALE GENOMIC DNA]</scope>
    <source>
        <strain evidence="2">2C</strain>
    </source>
</reference>
<evidence type="ECO:0000259" key="1">
    <source>
        <dbReference type="Pfam" id="PF16719"/>
    </source>
</evidence>
<protein>
    <recommendedName>
        <fullName evidence="1">SAWADEE domain-containing protein</fullName>
    </recommendedName>
</protein>
<dbReference type="Pfam" id="PF16719">
    <property type="entry name" value="SAWADEE"/>
    <property type="match status" value="1"/>
</dbReference>
<comment type="caution">
    <text evidence="2">The sequence shown here is derived from an EMBL/GenBank/DDBJ whole genome shotgun (WGS) entry which is preliminary data.</text>
</comment>
<dbReference type="Gene3D" id="2.40.50.40">
    <property type="match status" value="1"/>
</dbReference>